<dbReference type="Gene3D" id="1.20.1250.20">
    <property type="entry name" value="MFS general substrate transporter like domains"/>
    <property type="match status" value="2"/>
</dbReference>
<dbReference type="PANTHER" id="PTHR23501:SF43">
    <property type="entry name" value="MULTIDRUG TRANSPORTER, PUTATIVE (AFU_ORTHOLOGUE AFUA_6G03040)-RELATED"/>
    <property type="match status" value="1"/>
</dbReference>
<dbReference type="Proteomes" id="UP000054516">
    <property type="component" value="Unassembled WGS sequence"/>
</dbReference>
<evidence type="ECO:0000313" key="9">
    <source>
        <dbReference type="Proteomes" id="UP000054516"/>
    </source>
</evidence>
<gene>
    <name evidence="8" type="ORF">SAMD00023353_2400630</name>
</gene>
<accession>A0A1W2TFR3</accession>
<comment type="subcellular location">
    <subcellularLocation>
        <location evidence="1">Membrane</location>
        <topology evidence="1">Multi-pass membrane protein</topology>
    </subcellularLocation>
</comment>
<dbReference type="GO" id="GO:0022857">
    <property type="term" value="F:transmembrane transporter activity"/>
    <property type="evidence" value="ECO:0007669"/>
    <property type="project" value="InterPro"/>
</dbReference>
<dbReference type="InterPro" id="IPR011701">
    <property type="entry name" value="MFS"/>
</dbReference>
<evidence type="ECO:0000256" key="1">
    <source>
        <dbReference type="ARBA" id="ARBA00004141"/>
    </source>
</evidence>
<feature type="transmembrane region" description="Helical" evidence="6">
    <location>
        <begin position="57"/>
        <end position="75"/>
    </location>
</feature>
<feature type="transmembrane region" description="Helical" evidence="6">
    <location>
        <begin position="213"/>
        <end position="233"/>
    </location>
</feature>
<feature type="transmembrane region" description="Helical" evidence="6">
    <location>
        <begin position="125"/>
        <end position="144"/>
    </location>
</feature>
<keyword evidence="3 6" id="KW-1133">Transmembrane helix</keyword>
<dbReference type="GO" id="GO:0005886">
    <property type="term" value="C:plasma membrane"/>
    <property type="evidence" value="ECO:0007669"/>
    <property type="project" value="TreeGrafter"/>
</dbReference>
<evidence type="ECO:0000256" key="2">
    <source>
        <dbReference type="ARBA" id="ARBA00022692"/>
    </source>
</evidence>
<reference evidence="8" key="1">
    <citation type="submission" date="2016-03" db="EMBL/GenBank/DDBJ databases">
        <title>Draft genome sequence of Rosellinia necatrix.</title>
        <authorList>
            <person name="Kanematsu S."/>
        </authorList>
    </citation>
    <scope>NUCLEOTIDE SEQUENCE [LARGE SCALE GENOMIC DNA]</scope>
    <source>
        <strain evidence="8">W97</strain>
    </source>
</reference>
<evidence type="ECO:0000256" key="4">
    <source>
        <dbReference type="ARBA" id="ARBA00023136"/>
    </source>
</evidence>
<evidence type="ECO:0000313" key="8">
    <source>
        <dbReference type="EMBL" id="GAP86914.1"/>
    </source>
</evidence>
<proteinExistence type="predicted"/>
<feature type="transmembrane region" description="Helical" evidence="6">
    <location>
        <begin position="150"/>
        <end position="175"/>
    </location>
</feature>
<dbReference type="InterPro" id="IPR036259">
    <property type="entry name" value="MFS_trans_sf"/>
</dbReference>
<feature type="transmembrane region" description="Helical" evidence="6">
    <location>
        <begin position="402"/>
        <end position="421"/>
    </location>
</feature>
<feature type="domain" description="Major facilitator superfamily (MFS) profile" evidence="7">
    <location>
        <begin position="60"/>
        <end position="562"/>
    </location>
</feature>
<protein>
    <submittedName>
        <fullName evidence="8">Putative MFS multidrug transporter</fullName>
    </submittedName>
</protein>
<feature type="transmembrane region" description="Helical" evidence="6">
    <location>
        <begin position="293"/>
        <end position="312"/>
    </location>
</feature>
<dbReference type="Pfam" id="PF07690">
    <property type="entry name" value="MFS_1"/>
    <property type="match status" value="1"/>
</dbReference>
<evidence type="ECO:0000256" key="3">
    <source>
        <dbReference type="ARBA" id="ARBA00022989"/>
    </source>
</evidence>
<feature type="transmembrane region" description="Helical" evidence="6">
    <location>
        <begin position="377"/>
        <end position="395"/>
    </location>
</feature>
<keyword evidence="4 6" id="KW-0472">Membrane</keyword>
<feature type="transmembrane region" description="Helical" evidence="6">
    <location>
        <begin position="262"/>
        <end position="281"/>
    </location>
</feature>
<dbReference type="InterPro" id="IPR020846">
    <property type="entry name" value="MFS_dom"/>
</dbReference>
<organism evidence="8">
    <name type="scientific">Rosellinia necatrix</name>
    <name type="common">White root-rot fungus</name>
    <dbReference type="NCBI Taxonomy" id="77044"/>
    <lineage>
        <taxon>Eukaryota</taxon>
        <taxon>Fungi</taxon>
        <taxon>Dikarya</taxon>
        <taxon>Ascomycota</taxon>
        <taxon>Pezizomycotina</taxon>
        <taxon>Sordariomycetes</taxon>
        <taxon>Xylariomycetidae</taxon>
        <taxon>Xylariales</taxon>
        <taxon>Xylariaceae</taxon>
        <taxon>Rosellinia</taxon>
    </lineage>
</organism>
<feature type="transmembrane region" description="Helical" evidence="6">
    <location>
        <begin position="337"/>
        <end position="357"/>
    </location>
</feature>
<evidence type="ECO:0000256" key="5">
    <source>
        <dbReference type="SAM" id="MobiDB-lite"/>
    </source>
</evidence>
<keyword evidence="2 6" id="KW-0812">Transmembrane</keyword>
<dbReference type="PANTHER" id="PTHR23501">
    <property type="entry name" value="MAJOR FACILITATOR SUPERFAMILY"/>
    <property type="match status" value="1"/>
</dbReference>
<feature type="transmembrane region" description="Helical" evidence="6">
    <location>
        <begin position="187"/>
        <end position="207"/>
    </location>
</feature>
<keyword evidence="9" id="KW-1185">Reference proteome</keyword>
<evidence type="ECO:0000256" key="6">
    <source>
        <dbReference type="SAM" id="Phobius"/>
    </source>
</evidence>
<sequence length="565" mass="60558">MAADLTPVVAPSQAPSGNGTPDAHTEAKGDVAGDVEQQKRTFEEDDDARVYLEGAQFWLVSASVAIMMFLTNLEVPVVTTALVAITNDLGSFENVGWVVASYLLGYVAVIVIFAKFSDIFGRKMVFVISTALFIIFSVACSAAQTLTQLIIFRAFQGIGGGGCFSLCTILVIELVPPPKYTQFVSNISVVNALSLLLGPIIGGAIASGTSWRWIFIINIPIALPALLISLYALPKDFPYQGIPNRQPKGLKFLFSKLTVDRVDIPGAVLILFATLALTAGFEEADKKFPWRSAYVITLLTVSGFLWIVLAIWERHVTIADGVREPILPWRFVKNREMVGILLNFLFLGGPTLIGMFIIPQRFQLVYGTSGLDAGVKLIPFTITIPFGAILASTLAGKLKIPALYVVIAGSVLQVVGFSLLGTLPSTTSIPAQIYGGEFVAGLGGGINFALLFVMIPFVNEGRDRAVGMGSGAQFRSMGSSIVLAVSTSVFNTYARPKLQGLLGLSSSDELLFSAESLASLAPAILEDVQHVLAEGYNRQVLVLAVSAALQVPASLMMWRKKQLVV</sequence>
<dbReference type="SUPFAM" id="SSF103473">
    <property type="entry name" value="MFS general substrate transporter"/>
    <property type="match status" value="1"/>
</dbReference>
<feature type="transmembrane region" description="Helical" evidence="6">
    <location>
        <begin position="95"/>
        <end position="113"/>
    </location>
</feature>
<dbReference type="AlphaFoldDB" id="A0A1W2TFR3"/>
<dbReference type="EMBL" id="DF977469">
    <property type="protein sequence ID" value="GAP86914.1"/>
    <property type="molecule type" value="Genomic_DNA"/>
</dbReference>
<name>A0A1W2TFR3_ROSNE</name>
<dbReference type="OrthoDB" id="440553at2759"/>
<feature type="compositionally biased region" description="Basic and acidic residues" evidence="5">
    <location>
        <begin position="23"/>
        <end position="35"/>
    </location>
</feature>
<dbReference type="OMA" id="HRIMEDI"/>
<feature type="transmembrane region" description="Helical" evidence="6">
    <location>
        <begin position="433"/>
        <end position="455"/>
    </location>
</feature>
<feature type="region of interest" description="Disordered" evidence="5">
    <location>
        <begin position="1"/>
        <end position="35"/>
    </location>
</feature>
<evidence type="ECO:0000259" key="7">
    <source>
        <dbReference type="PROSITE" id="PS50850"/>
    </source>
</evidence>
<dbReference type="PROSITE" id="PS50850">
    <property type="entry name" value="MFS"/>
    <property type="match status" value="1"/>
</dbReference>